<evidence type="ECO:0000313" key="2">
    <source>
        <dbReference type="Proteomes" id="UP001295740"/>
    </source>
</evidence>
<dbReference type="AlphaFoldDB" id="A0AAI8YFA5"/>
<proteinExistence type="predicted"/>
<protein>
    <submittedName>
        <fullName evidence="1">Uu.00g100010.m01.CDS01</fullName>
    </submittedName>
</protein>
<comment type="caution">
    <text evidence="1">The sequence shown here is derived from an EMBL/GenBank/DDBJ whole genome shotgun (WGS) entry which is preliminary data.</text>
</comment>
<organism evidence="1 2">
    <name type="scientific">Anthostomella pinea</name>
    <dbReference type="NCBI Taxonomy" id="933095"/>
    <lineage>
        <taxon>Eukaryota</taxon>
        <taxon>Fungi</taxon>
        <taxon>Dikarya</taxon>
        <taxon>Ascomycota</taxon>
        <taxon>Pezizomycotina</taxon>
        <taxon>Sordariomycetes</taxon>
        <taxon>Xylariomycetidae</taxon>
        <taxon>Xylariales</taxon>
        <taxon>Xylariaceae</taxon>
        <taxon>Anthostomella</taxon>
    </lineage>
</organism>
<sequence length="191" mass="21322">MPFNYVQGESESLHEKAVQKAGYPWVRINDVLPTRKGPFDRNQGIDRLLAHSHHGPNTHLIVKGDIEFNSHDDPANNIVMGVKKGQKEIAFKPPGLVYSAVSKSGGSFVEGHQCLSPRSAERYIDRGTLDVAFDVNSENDGGQDLPSVEVVKDRLVKAQFKPDTYPIMHFNRCPAATRGQQDAQKQIARWF</sequence>
<keyword evidence="2" id="KW-1185">Reference proteome</keyword>
<reference evidence="1" key="1">
    <citation type="submission" date="2023-10" db="EMBL/GenBank/DDBJ databases">
        <authorList>
            <person name="Hackl T."/>
        </authorList>
    </citation>
    <scope>NUCLEOTIDE SEQUENCE</scope>
</reference>
<gene>
    <name evidence="1" type="ORF">KHLLAP_LOCUS3075</name>
</gene>
<evidence type="ECO:0000313" key="1">
    <source>
        <dbReference type="EMBL" id="CAJ2502607.1"/>
    </source>
</evidence>
<dbReference type="Proteomes" id="UP001295740">
    <property type="component" value="Unassembled WGS sequence"/>
</dbReference>
<name>A0AAI8YFA5_9PEZI</name>
<accession>A0AAI8YFA5</accession>
<dbReference type="EMBL" id="CAUWAG010000004">
    <property type="protein sequence ID" value="CAJ2502607.1"/>
    <property type="molecule type" value="Genomic_DNA"/>
</dbReference>